<proteinExistence type="predicted"/>
<reference evidence="1 2" key="1">
    <citation type="submission" date="2020-10" db="EMBL/GenBank/DDBJ databases">
        <title>Sequencing the genomes of 1000 actinobacteria strains.</title>
        <authorList>
            <person name="Klenk H.-P."/>
        </authorList>
    </citation>
    <scope>NUCLEOTIDE SEQUENCE [LARGE SCALE GENOMIC DNA]</scope>
    <source>
        <strain evidence="1 2">DSM 43173</strain>
    </source>
</reference>
<evidence type="ECO:0000313" key="1">
    <source>
        <dbReference type="EMBL" id="MBE1582124.1"/>
    </source>
</evidence>
<name>A0ABR9LN91_9ACTN</name>
<keyword evidence="2" id="KW-1185">Reference proteome</keyword>
<protein>
    <submittedName>
        <fullName evidence="1">Uncharacterized protein</fullName>
    </submittedName>
</protein>
<evidence type="ECO:0000313" key="2">
    <source>
        <dbReference type="Proteomes" id="UP000633509"/>
    </source>
</evidence>
<accession>A0ABR9LN91</accession>
<comment type="caution">
    <text evidence="1">The sequence shown here is derived from an EMBL/GenBank/DDBJ whole genome shotgun (WGS) entry which is preliminary data.</text>
</comment>
<sequence length="39" mass="4483">MRITPTVSWSFNLEGQPFSHDREVTVRRTVHPTDDGEIA</sequence>
<dbReference type="Proteomes" id="UP000633509">
    <property type="component" value="Unassembled WGS sequence"/>
</dbReference>
<dbReference type="EMBL" id="JADBEK010000001">
    <property type="protein sequence ID" value="MBE1582124.1"/>
    <property type="molecule type" value="Genomic_DNA"/>
</dbReference>
<organism evidence="1 2">
    <name type="scientific">Nonomuraea angiospora</name>
    <dbReference type="NCBI Taxonomy" id="46172"/>
    <lineage>
        <taxon>Bacteria</taxon>
        <taxon>Bacillati</taxon>
        <taxon>Actinomycetota</taxon>
        <taxon>Actinomycetes</taxon>
        <taxon>Streptosporangiales</taxon>
        <taxon>Streptosporangiaceae</taxon>
        <taxon>Nonomuraea</taxon>
    </lineage>
</organism>
<gene>
    <name evidence="1" type="ORF">H4W80_000382</name>
</gene>